<dbReference type="Gene3D" id="3.40.50.10070">
    <property type="entry name" value="TolB, N-terminal domain"/>
    <property type="match status" value="1"/>
</dbReference>
<dbReference type="RefSeq" id="WP_146299571.1">
    <property type="nucleotide sequence ID" value="NZ_CP042301.2"/>
</dbReference>
<dbReference type="PANTHER" id="PTHR43081">
    <property type="entry name" value="ADENYLATE CYCLASE, TERMINAL-DIFFERENTIATION SPECIFIC-RELATED"/>
    <property type="match status" value="1"/>
</dbReference>
<dbReference type="SUPFAM" id="SSF52964">
    <property type="entry name" value="TolB, N-terminal domain"/>
    <property type="match status" value="1"/>
</dbReference>
<sequence>MEHRLAAVLAADMVGYSRLMEADERGTIERLRTHRIELIDPSIAKNQGRIIKTTGDGMLVEFQSVADAVRCAAEIQQRMRRRNADVPEERRIQFRVGINLGDIIFDEGDIYGEGVNVAARLEQLAEAGGICVTQAVYDQVGDRLGLTFESLGTRSFKNMSRQLPVWRVVLDEEARARKSEAGEQRPVVKPTIAVMPFTNMSGETEQEFFSDGLTEDIITELSRRHELFVISRNSTFVYKGRSANLREVARDLGAQYIVEGSVRKAGDNLRVTVQLIDTATDAHIWAEKYDRKLDDVFALQDEVTAAIVATLPGRVEAAQRDLIGRKTPSSLAAYECVLAAKVLHHRSTRADNAEAQKLIARAVQLDPDYAHARAWRGCILGQSWVYGWCEDKDAVLEEVVSELERALVLDDNDADVHRILAAINVGTNDLVRARYHQERALALNPNYDLVVVQQGELFTWLGAAEEGVQWIRKAMRLNPHHPERFWSHLGKAYFNGRQYAEAIEAFMHLTAMDAIQHAYVAAAYTWMGDTTAGAAHGARIREVDPEFSLDTLLASLHYAKSEDQAHLVDGLERAGIVQRPEALAQGAS</sequence>
<dbReference type="PROSITE" id="PS50125">
    <property type="entry name" value="GUANYLATE_CYCLASE_2"/>
    <property type="match status" value="1"/>
</dbReference>
<reference evidence="3" key="1">
    <citation type="submission" date="2020-04" db="EMBL/GenBank/DDBJ databases">
        <title>Nitratireductor sp. nov. isolated from mangrove soil.</title>
        <authorList>
            <person name="Ye Y."/>
        </authorList>
    </citation>
    <scope>NUCLEOTIDE SEQUENCE</scope>
    <source>
        <strain evidence="3">SY7</strain>
    </source>
</reference>
<keyword evidence="4" id="KW-1185">Reference proteome</keyword>
<dbReference type="SUPFAM" id="SSF48452">
    <property type="entry name" value="TPR-like"/>
    <property type="match status" value="1"/>
</dbReference>
<dbReference type="PANTHER" id="PTHR43081:SF19">
    <property type="entry name" value="PH-SENSITIVE ADENYLATE CYCLASE RV1264"/>
    <property type="match status" value="1"/>
</dbReference>
<organism evidence="3 4">
    <name type="scientific">Nitratireductor mangrovi</name>
    <dbReference type="NCBI Taxonomy" id="2599600"/>
    <lineage>
        <taxon>Bacteria</taxon>
        <taxon>Pseudomonadati</taxon>
        <taxon>Pseudomonadota</taxon>
        <taxon>Alphaproteobacteria</taxon>
        <taxon>Hyphomicrobiales</taxon>
        <taxon>Phyllobacteriaceae</taxon>
        <taxon>Nitratireductor</taxon>
    </lineage>
</organism>
<dbReference type="Pfam" id="PF00211">
    <property type="entry name" value="Guanylate_cyc"/>
    <property type="match status" value="1"/>
</dbReference>
<name>A0A5B8KZC4_9HYPH</name>
<dbReference type="Pfam" id="PF13181">
    <property type="entry name" value="TPR_8"/>
    <property type="match status" value="1"/>
</dbReference>
<proteinExistence type="predicted"/>
<dbReference type="CDD" id="cd07302">
    <property type="entry name" value="CHD"/>
    <property type="match status" value="1"/>
</dbReference>
<protein>
    <submittedName>
        <fullName evidence="3">Adenylate/guanylate cyclase domain-containing protein</fullName>
    </submittedName>
</protein>
<dbReference type="InterPro" id="IPR029787">
    <property type="entry name" value="Nucleotide_cyclase"/>
</dbReference>
<dbReference type="InterPro" id="IPR050697">
    <property type="entry name" value="Adenylyl/Guanylyl_Cyclase_3/4"/>
</dbReference>
<evidence type="ECO:0000259" key="2">
    <source>
        <dbReference type="PROSITE" id="PS50125"/>
    </source>
</evidence>
<dbReference type="SUPFAM" id="SSF55073">
    <property type="entry name" value="Nucleotide cyclase"/>
    <property type="match status" value="1"/>
</dbReference>
<dbReference type="AlphaFoldDB" id="A0A5B8KZC4"/>
<dbReference type="GO" id="GO:0004016">
    <property type="term" value="F:adenylate cyclase activity"/>
    <property type="evidence" value="ECO:0007669"/>
    <property type="project" value="UniProtKB-ARBA"/>
</dbReference>
<evidence type="ECO:0000313" key="4">
    <source>
        <dbReference type="Proteomes" id="UP000321389"/>
    </source>
</evidence>
<dbReference type="GO" id="GO:0035556">
    <property type="term" value="P:intracellular signal transduction"/>
    <property type="evidence" value="ECO:0007669"/>
    <property type="project" value="InterPro"/>
</dbReference>
<gene>
    <name evidence="3" type="ORF">FQ775_11340</name>
</gene>
<accession>A0A5B8KZC4</accession>
<feature type="domain" description="Guanylate cyclase" evidence="2">
    <location>
        <begin position="7"/>
        <end position="122"/>
    </location>
</feature>
<dbReference type="InterPro" id="IPR001054">
    <property type="entry name" value="A/G_cyclase"/>
</dbReference>
<dbReference type="InterPro" id="IPR019734">
    <property type="entry name" value="TPR_rpt"/>
</dbReference>
<dbReference type="KEGG" id="niy:FQ775_11340"/>
<dbReference type="InterPro" id="IPR011990">
    <property type="entry name" value="TPR-like_helical_dom_sf"/>
</dbReference>
<dbReference type="Proteomes" id="UP000321389">
    <property type="component" value="Chromosome"/>
</dbReference>
<evidence type="ECO:0000313" key="3">
    <source>
        <dbReference type="EMBL" id="QDZ00926.1"/>
    </source>
</evidence>
<dbReference type="PROSITE" id="PS50005">
    <property type="entry name" value="TPR"/>
    <property type="match status" value="1"/>
</dbReference>
<dbReference type="Gene3D" id="1.25.40.10">
    <property type="entry name" value="Tetratricopeptide repeat domain"/>
    <property type="match status" value="1"/>
</dbReference>
<dbReference type="EMBL" id="CP042301">
    <property type="protein sequence ID" value="QDZ00926.1"/>
    <property type="molecule type" value="Genomic_DNA"/>
</dbReference>
<feature type="repeat" description="TPR" evidence="1">
    <location>
        <begin position="483"/>
        <end position="516"/>
    </location>
</feature>
<dbReference type="GO" id="GO:0006171">
    <property type="term" value="P:cAMP biosynthetic process"/>
    <property type="evidence" value="ECO:0007669"/>
    <property type="project" value="TreeGrafter"/>
</dbReference>
<dbReference type="OrthoDB" id="54411at2"/>
<dbReference type="Gene3D" id="3.30.70.1230">
    <property type="entry name" value="Nucleotide cyclase"/>
    <property type="match status" value="1"/>
</dbReference>
<evidence type="ECO:0000256" key="1">
    <source>
        <dbReference type="PROSITE-ProRule" id="PRU00339"/>
    </source>
</evidence>
<keyword evidence="1" id="KW-0802">TPR repeat</keyword>